<evidence type="ECO:0000313" key="6">
    <source>
        <dbReference type="EMBL" id="KAK7357556.1"/>
    </source>
</evidence>
<gene>
    <name evidence="6" type="ORF">VNO80_16846</name>
</gene>
<dbReference type="FunFam" id="3.30.430.20:FF:000002">
    <property type="entry name" value="Cysteine-rich receptor-like protein kinase 10"/>
    <property type="match status" value="1"/>
</dbReference>
<reference evidence="6 7" key="1">
    <citation type="submission" date="2024-01" db="EMBL/GenBank/DDBJ databases">
        <title>The genomes of 5 underutilized Papilionoideae crops provide insights into root nodulation and disease resistanc.</title>
        <authorList>
            <person name="Jiang F."/>
        </authorList>
    </citation>
    <scope>NUCLEOTIDE SEQUENCE [LARGE SCALE GENOMIC DNA]</scope>
    <source>
        <strain evidence="6">JINMINGXINNONG_FW02</strain>
        <tissue evidence="6">Leaves</tissue>
    </source>
</reference>
<keyword evidence="2" id="KW-0677">Repeat</keyword>
<keyword evidence="1 4" id="KW-0732">Signal</keyword>
<evidence type="ECO:0000256" key="4">
    <source>
        <dbReference type="SAM" id="SignalP"/>
    </source>
</evidence>
<dbReference type="Gene3D" id="3.30.430.20">
    <property type="entry name" value="Gnk2 domain, C-X8-C-X2-C motif"/>
    <property type="match status" value="2"/>
</dbReference>
<dbReference type="InterPro" id="IPR011009">
    <property type="entry name" value="Kinase-like_dom_sf"/>
</dbReference>
<feature type="domain" description="Gnk2-homologous" evidence="5">
    <location>
        <begin position="134"/>
        <end position="242"/>
    </location>
</feature>
<organism evidence="6 7">
    <name type="scientific">Phaseolus coccineus</name>
    <name type="common">Scarlet runner bean</name>
    <name type="synonym">Phaseolus multiflorus</name>
    <dbReference type="NCBI Taxonomy" id="3886"/>
    <lineage>
        <taxon>Eukaryota</taxon>
        <taxon>Viridiplantae</taxon>
        <taxon>Streptophyta</taxon>
        <taxon>Embryophyta</taxon>
        <taxon>Tracheophyta</taxon>
        <taxon>Spermatophyta</taxon>
        <taxon>Magnoliopsida</taxon>
        <taxon>eudicotyledons</taxon>
        <taxon>Gunneridae</taxon>
        <taxon>Pentapetalae</taxon>
        <taxon>rosids</taxon>
        <taxon>fabids</taxon>
        <taxon>Fabales</taxon>
        <taxon>Fabaceae</taxon>
        <taxon>Papilionoideae</taxon>
        <taxon>50 kb inversion clade</taxon>
        <taxon>NPAAA clade</taxon>
        <taxon>indigoferoid/millettioid clade</taxon>
        <taxon>Phaseoleae</taxon>
        <taxon>Phaseolus</taxon>
    </lineage>
</organism>
<evidence type="ECO:0000256" key="1">
    <source>
        <dbReference type="ARBA" id="ARBA00022729"/>
    </source>
</evidence>
<feature type="signal peptide" evidence="4">
    <location>
        <begin position="1"/>
        <end position="25"/>
    </location>
</feature>
<comment type="caution">
    <text evidence="6">The sequence shown here is derived from an EMBL/GenBank/DDBJ whole genome shotgun (WGS) entry which is preliminary data.</text>
</comment>
<dbReference type="Pfam" id="PF01657">
    <property type="entry name" value="Stress-antifung"/>
    <property type="match status" value="2"/>
</dbReference>
<feature type="chain" id="PRO_5043031070" description="Gnk2-homologous domain-containing protein" evidence="4">
    <location>
        <begin position="26"/>
        <end position="436"/>
    </location>
</feature>
<evidence type="ECO:0000313" key="7">
    <source>
        <dbReference type="Proteomes" id="UP001374584"/>
    </source>
</evidence>
<dbReference type="AlphaFoldDB" id="A0AAN9MN76"/>
<feature type="region of interest" description="Disordered" evidence="3">
    <location>
        <begin position="244"/>
        <end position="269"/>
    </location>
</feature>
<dbReference type="EMBL" id="JAYMYR010000006">
    <property type="protein sequence ID" value="KAK7357556.1"/>
    <property type="molecule type" value="Genomic_DNA"/>
</dbReference>
<dbReference type="FunFam" id="3.30.430.20:FF:000003">
    <property type="entry name" value="Cysteine-rich RLK (RECEPTOR-like protein kinase) 10"/>
    <property type="match status" value="1"/>
</dbReference>
<name>A0AAN9MN76_PHACN</name>
<dbReference type="InterPro" id="IPR038408">
    <property type="entry name" value="GNK2_sf"/>
</dbReference>
<dbReference type="SUPFAM" id="SSF56112">
    <property type="entry name" value="Protein kinase-like (PK-like)"/>
    <property type="match status" value="1"/>
</dbReference>
<feature type="domain" description="Gnk2-homologous" evidence="5">
    <location>
        <begin position="25"/>
        <end position="128"/>
    </location>
</feature>
<feature type="compositionally biased region" description="Polar residues" evidence="3">
    <location>
        <begin position="404"/>
        <end position="414"/>
    </location>
</feature>
<dbReference type="InterPro" id="IPR002902">
    <property type="entry name" value="GNK2"/>
</dbReference>
<sequence>MAAVSCMLILFLSFPFLKFISLGGAQNVICDDDHGNYTANSTYSANLNTLLSTISSNTQIQYGFYNFSYGQNSDTVYAIGLCRGDQQPQECRSCLNNSRVDLTERCPNQKKAILWSSSCMLRYSNHTIFHQMETSPGYYMWNQANATDANQFNEVLGNLMKSLRDTAASGDSRRKYDTAENETGLNFQTVYGLVQCTPDLSQQECNQCLDGAISEIPKCCNGKIGGRVLKPSCNIRFETNSFYGNTTTLDPDPEAPPPSTNTTSSQDPAMKAQLDWEKRYKIIRVKSDVFSFGVLILEIVSGQKNSGIYNGENMEDLSSFAWRNWKEGKAINIVDPALNSNSRNEMLRCIHIGLLCVQENLVDRPTMTNIMLMLNSYSLSLPIPTEPAFYMNSRTRSLPEMQSWEYNSRETGSSEPILKSAQESENEASITELYPR</sequence>
<dbReference type="Gene3D" id="1.10.510.10">
    <property type="entry name" value="Transferase(Phosphotransferase) domain 1"/>
    <property type="match status" value="1"/>
</dbReference>
<dbReference type="CDD" id="cd23509">
    <property type="entry name" value="Gnk2-like"/>
    <property type="match status" value="2"/>
</dbReference>
<accession>A0AAN9MN76</accession>
<evidence type="ECO:0000256" key="3">
    <source>
        <dbReference type="SAM" id="MobiDB-lite"/>
    </source>
</evidence>
<keyword evidence="7" id="KW-1185">Reference proteome</keyword>
<feature type="region of interest" description="Disordered" evidence="3">
    <location>
        <begin position="401"/>
        <end position="436"/>
    </location>
</feature>
<evidence type="ECO:0000259" key="5">
    <source>
        <dbReference type="PROSITE" id="PS51473"/>
    </source>
</evidence>
<dbReference type="PROSITE" id="PS51473">
    <property type="entry name" value="GNK2"/>
    <property type="match status" value="2"/>
</dbReference>
<evidence type="ECO:0000256" key="2">
    <source>
        <dbReference type="ARBA" id="ARBA00022737"/>
    </source>
</evidence>
<dbReference type="Proteomes" id="UP001374584">
    <property type="component" value="Unassembled WGS sequence"/>
</dbReference>
<dbReference type="PANTHER" id="PTHR32099:SF103">
    <property type="entry name" value="GNK2-HOMOLOGOUS DOMAIN-CONTAINING PROTEIN"/>
    <property type="match status" value="1"/>
</dbReference>
<dbReference type="PANTHER" id="PTHR32099">
    <property type="entry name" value="CYSTEINE-RICH REPEAT SECRETORY PROTEIN"/>
    <property type="match status" value="1"/>
</dbReference>
<proteinExistence type="predicted"/>
<protein>
    <recommendedName>
        <fullName evidence="5">Gnk2-homologous domain-containing protein</fullName>
    </recommendedName>
</protein>